<organism evidence="3 4">
    <name type="scientific">Actinomadura yumaensis</name>
    <dbReference type="NCBI Taxonomy" id="111807"/>
    <lineage>
        <taxon>Bacteria</taxon>
        <taxon>Bacillati</taxon>
        <taxon>Actinomycetota</taxon>
        <taxon>Actinomycetes</taxon>
        <taxon>Streptosporangiales</taxon>
        <taxon>Thermomonosporaceae</taxon>
        <taxon>Actinomadura</taxon>
    </lineage>
</organism>
<dbReference type="Gene3D" id="1.10.4080.10">
    <property type="entry name" value="ADP-ribosylation/Crystallin J1"/>
    <property type="match status" value="1"/>
</dbReference>
<evidence type="ECO:0000256" key="1">
    <source>
        <dbReference type="ARBA" id="ARBA00010702"/>
    </source>
</evidence>
<dbReference type="PANTHER" id="PTHR16222:SF24">
    <property type="entry name" value="ADP-RIBOSYLHYDROLASE ARH3"/>
    <property type="match status" value="1"/>
</dbReference>
<gene>
    <name evidence="3" type="ORF">ACFQKB_46840</name>
</gene>
<evidence type="ECO:0000313" key="3">
    <source>
        <dbReference type="EMBL" id="MFC6887351.1"/>
    </source>
</evidence>
<accession>A0ABW2D263</accession>
<dbReference type="InterPro" id="IPR036705">
    <property type="entry name" value="Ribosyl_crysJ1_sf"/>
</dbReference>
<comment type="caution">
    <text evidence="3">The sequence shown here is derived from an EMBL/GenBank/DDBJ whole genome shotgun (WGS) entry which is preliminary data.</text>
</comment>
<reference evidence="4" key="1">
    <citation type="journal article" date="2019" name="Int. J. Syst. Evol. Microbiol.">
        <title>The Global Catalogue of Microorganisms (GCM) 10K type strain sequencing project: providing services to taxonomists for standard genome sequencing and annotation.</title>
        <authorList>
            <consortium name="The Broad Institute Genomics Platform"/>
            <consortium name="The Broad Institute Genome Sequencing Center for Infectious Disease"/>
            <person name="Wu L."/>
            <person name="Ma J."/>
        </authorList>
    </citation>
    <scope>NUCLEOTIDE SEQUENCE [LARGE SCALE GENOMIC DNA]</scope>
    <source>
        <strain evidence="4">JCM 3369</strain>
    </source>
</reference>
<dbReference type="EMBL" id="JBHSXS010000084">
    <property type="protein sequence ID" value="MFC6887351.1"/>
    <property type="molecule type" value="Genomic_DNA"/>
</dbReference>
<keyword evidence="2" id="KW-0378">Hydrolase</keyword>
<protein>
    <submittedName>
        <fullName evidence="3">ADP-ribosylglycohydrolase family protein</fullName>
    </submittedName>
</protein>
<dbReference type="RefSeq" id="WP_175250165.1">
    <property type="nucleotide sequence ID" value="NZ_JBHSXE010000001.1"/>
</dbReference>
<dbReference type="InterPro" id="IPR050792">
    <property type="entry name" value="ADP-ribosylglycohydrolase"/>
</dbReference>
<proteinExistence type="inferred from homology"/>
<name>A0ABW2D263_9ACTN</name>
<keyword evidence="4" id="KW-1185">Reference proteome</keyword>
<dbReference type="Pfam" id="PF03747">
    <property type="entry name" value="ADP_ribosyl_GH"/>
    <property type="match status" value="1"/>
</dbReference>
<dbReference type="Proteomes" id="UP001596380">
    <property type="component" value="Unassembled WGS sequence"/>
</dbReference>
<dbReference type="PANTHER" id="PTHR16222">
    <property type="entry name" value="ADP-RIBOSYLGLYCOHYDROLASE"/>
    <property type="match status" value="1"/>
</dbReference>
<sequence length="377" mass="37931">MPPSAAPPDPDRILGCLLAGAVGDALGAPVEAMSLAAIRERHGPYGVAGYTGPAPGAISDETQLTLFTAQALAQASVRARARGIGGATLGLLQSAYLAWARGQGEPIPEQPSLSPGRLASVPALMSRRGPGRATLAALRKAAERQKPGWPLGKVDEPINGSKGSAGVVRAAPCGFGFPGVKGTFTLGCEAAALTHGDPSGQLPAGVLAAATASLVRGADLPAALDLAAAELLRRPHHRETAAALDAAIALARTGPPSPERLESLGRGFTAPEALAIGVYAALCAESAGGGAEEIGRRGLLIAVNHSGDSDSTGSVCGNLLGARHGSRAVPAGWRDALEVGAAVADLAEVCALEFGPNPPADEWGEPPMSWHMRVFGS</sequence>
<dbReference type="InterPro" id="IPR005502">
    <property type="entry name" value="Ribosyl_crysJ1"/>
</dbReference>
<evidence type="ECO:0000313" key="4">
    <source>
        <dbReference type="Proteomes" id="UP001596380"/>
    </source>
</evidence>
<dbReference type="SUPFAM" id="SSF101478">
    <property type="entry name" value="ADP-ribosylglycohydrolase"/>
    <property type="match status" value="1"/>
</dbReference>
<comment type="similarity">
    <text evidence="1">Belongs to the ADP-ribosylglycohydrolase family.</text>
</comment>
<evidence type="ECO:0000256" key="2">
    <source>
        <dbReference type="ARBA" id="ARBA00022801"/>
    </source>
</evidence>